<proteinExistence type="predicted"/>
<evidence type="ECO:0000313" key="3">
    <source>
        <dbReference type="EMBL" id="TJZ50335.1"/>
    </source>
</evidence>
<feature type="region of interest" description="Disordered" evidence="1">
    <location>
        <begin position="67"/>
        <end position="94"/>
    </location>
</feature>
<dbReference type="InterPro" id="IPR027381">
    <property type="entry name" value="LytR/CpsA/Psr_C"/>
</dbReference>
<accession>A0A4U0N934</accession>
<name>A0A4U0N934_9ACTN</name>
<dbReference type="EMBL" id="SUMB01000008">
    <property type="protein sequence ID" value="TJZ50335.1"/>
    <property type="molecule type" value="Genomic_DNA"/>
</dbReference>
<dbReference type="Proteomes" id="UP000308697">
    <property type="component" value="Unassembled WGS sequence"/>
</dbReference>
<protein>
    <submittedName>
        <fullName evidence="3">LytR family transcriptional regulator</fullName>
    </submittedName>
</protein>
<keyword evidence="4" id="KW-1185">Reference proteome</keyword>
<dbReference type="RefSeq" id="WP_136742156.1">
    <property type="nucleotide sequence ID" value="NZ_SUMB01000008.1"/>
</dbReference>
<evidence type="ECO:0000259" key="2">
    <source>
        <dbReference type="Pfam" id="PF13399"/>
    </source>
</evidence>
<evidence type="ECO:0000313" key="4">
    <source>
        <dbReference type="Proteomes" id="UP000308697"/>
    </source>
</evidence>
<dbReference type="Pfam" id="PF13399">
    <property type="entry name" value="LytR_C"/>
    <property type="match status" value="1"/>
</dbReference>
<sequence length="215" mass="22716">MSMLTPPGMGGKKYRITGDRYPRMRRPRHRRRIILTLIATACALGLAGWGTLQLIDVFGGKSNTAQATQSKQKCGKTGTAGRSHPKPTAGKLPKPTALTVNVFNATSRAGLAKRTADELKKRGFKIGKVGNAPTALDKKVKGSGILLGPKAATTGPLKVLATQLAGAEQQTDDRKGADLDLILGDGFKALAKQQDAEKALALLSRPAPPPSREKC</sequence>
<reference evidence="3 4" key="1">
    <citation type="submission" date="2019-04" db="EMBL/GenBank/DDBJ databases">
        <title>Streptomyces piniterrae sp. nov., a heliquinomycin-producing actinomycete isolated from rhizosphere soil of Pinus yunnanensis.</title>
        <authorList>
            <person name="Zhuang X."/>
            <person name="Zhao J."/>
        </authorList>
    </citation>
    <scope>NUCLEOTIDE SEQUENCE [LARGE SCALE GENOMIC DNA]</scope>
    <source>
        <strain evidence="4">jys28</strain>
    </source>
</reference>
<dbReference type="OrthoDB" id="4864198at2"/>
<gene>
    <name evidence="3" type="ORF">FCH28_23965</name>
</gene>
<comment type="caution">
    <text evidence="3">The sequence shown here is derived from an EMBL/GenBank/DDBJ whole genome shotgun (WGS) entry which is preliminary data.</text>
</comment>
<feature type="domain" description="LytR/CpsA/Psr regulator C-terminal" evidence="2">
    <location>
        <begin position="98"/>
        <end position="187"/>
    </location>
</feature>
<dbReference type="AlphaFoldDB" id="A0A4U0N934"/>
<dbReference type="Gene3D" id="3.30.70.2390">
    <property type="match status" value="1"/>
</dbReference>
<organism evidence="3 4">
    <name type="scientific">Streptomyces piniterrae</name>
    <dbReference type="NCBI Taxonomy" id="2571125"/>
    <lineage>
        <taxon>Bacteria</taxon>
        <taxon>Bacillati</taxon>
        <taxon>Actinomycetota</taxon>
        <taxon>Actinomycetes</taxon>
        <taxon>Kitasatosporales</taxon>
        <taxon>Streptomycetaceae</taxon>
        <taxon>Streptomyces</taxon>
    </lineage>
</organism>
<evidence type="ECO:0000256" key="1">
    <source>
        <dbReference type="SAM" id="MobiDB-lite"/>
    </source>
</evidence>